<dbReference type="PANTHER" id="PTHR39639">
    <property type="entry name" value="CHROMOSOME 16, WHOLE GENOME SHOTGUN SEQUENCE"/>
    <property type="match status" value="1"/>
</dbReference>
<dbReference type="PANTHER" id="PTHR39639:SF1">
    <property type="entry name" value="DUF262 DOMAIN-CONTAINING PROTEIN"/>
    <property type="match status" value="1"/>
</dbReference>
<accession>A0A2W5K1E8</accession>
<name>A0A2W5K1E8_ANCNO</name>
<protein>
    <recommendedName>
        <fullName evidence="1">GmrSD restriction endonucleases N-terminal domain-containing protein</fullName>
    </recommendedName>
</protein>
<proteinExistence type="predicted"/>
<dbReference type="EMBL" id="QFPN01000046">
    <property type="protein sequence ID" value="PZQ09224.1"/>
    <property type="molecule type" value="Genomic_DNA"/>
</dbReference>
<dbReference type="Proteomes" id="UP000249577">
    <property type="component" value="Unassembled WGS sequence"/>
</dbReference>
<comment type="caution">
    <text evidence="2">The sequence shown here is derived from an EMBL/GenBank/DDBJ whole genome shotgun (WGS) entry which is preliminary data.</text>
</comment>
<dbReference type="InterPro" id="IPR004919">
    <property type="entry name" value="GmrSD_N"/>
</dbReference>
<evidence type="ECO:0000313" key="3">
    <source>
        <dbReference type="Proteomes" id="UP000249577"/>
    </source>
</evidence>
<gene>
    <name evidence="2" type="ORF">DI565_20580</name>
</gene>
<evidence type="ECO:0000313" key="2">
    <source>
        <dbReference type="EMBL" id="PZQ09224.1"/>
    </source>
</evidence>
<organism evidence="2 3">
    <name type="scientific">Ancylobacter novellus</name>
    <name type="common">Thiobacillus novellus</name>
    <dbReference type="NCBI Taxonomy" id="921"/>
    <lineage>
        <taxon>Bacteria</taxon>
        <taxon>Pseudomonadati</taxon>
        <taxon>Pseudomonadota</taxon>
        <taxon>Alphaproteobacteria</taxon>
        <taxon>Hyphomicrobiales</taxon>
        <taxon>Xanthobacteraceae</taxon>
        <taxon>Ancylobacter</taxon>
    </lineage>
</organism>
<sequence>MYRDGDIIINPNFQRLFRWDIERKSRLIESILVRIPLPSIFVFELPNSKWEIIDGLQRLSTVLEFMGELIDPDTGKICKPAALVGTQYLPSLRGAFWADDLKHSRIEEALLHNSDLRGFTS</sequence>
<evidence type="ECO:0000259" key="1">
    <source>
        <dbReference type="Pfam" id="PF03235"/>
    </source>
</evidence>
<reference evidence="2 3" key="1">
    <citation type="submission" date="2017-08" db="EMBL/GenBank/DDBJ databases">
        <title>Infants hospitalized years apart are colonized by the same room-sourced microbial strains.</title>
        <authorList>
            <person name="Brooks B."/>
            <person name="Olm M.R."/>
            <person name="Firek B.A."/>
            <person name="Baker R."/>
            <person name="Thomas B.C."/>
            <person name="Morowitz M.J."/>
            <person name="Banfield J.F."/>
        </authorList>
    </citation>
    <scope>NUCLEOTIDE SEQUENCE [LARGE SCALE GENOMIC DNA]</scope>
    <source>
        <strain evidence="2">S2_005_003_R2_43</strain>
    </source>
</reference>
<dbReference type="Pfam" id="PF03235">
    <property type="entry name" value="GmrSD_N"/>
    <property type="match status" value="1"/>
</dbReference>
<dbReference type="AlphaFoldDB" id="A0A2W5K1E8"/>
<feature type="domain" description="GmrSD restriction endonucleases N-terminal" evidence="1">
    <location>
        <begin position="5"/>
        <end position="68"/>
    </location>
</feature>